<reference evidence="1" key="1">
    <citation type="submission" date="2024-12" db="EMBL/GenBank/DDBJ databases">
        <authorList>
            <person name="Wu N."/>
        </authorList>
    </citation>
    <scope>NUCLEOTIDE SEQUENCE</scope>
    <source>
        <strain evidence="1">P15</strain>
    </source>
</reference>
<accession>A0ACC7NYK0</accession>
<sequence>MHVRQMTTAYLFHENEVLMIKRSSSRVFNFKFWSGVGGHIEPEEINDPKTAALREIYEESGIAQQEIKEFSLRYILLRLKDDEIRQQYIYFGQTDRKDCTPSDEGELFWIKHEELAQLHMSTINRLMLEDYFQDPAGTEVKVGTIAIGDNGEPYIQWAKLKDPMMF</sequence>
<keyword evidence="2" id="KW-1185">Reference proteome</keyword>
<gene>
    <name evidence="1" type="ORF">ACI1P1_13245</name>
</gene>
<evidence type="ECO:0000313" key="1">
    <source>
        <dbReference type="EMBL" id="MFM9329255.1"/>
    </source>
</evidence>
<evidence type="ECO:0000313" key="2">
    <source>
        <dbReference type="Proteomes" id="UP001631969"/>
    </source>
</evidence>
<organism evidence="1 2">
    <name type="scientific">Paenibacillus mesotrionivorans</name>
    <dbReference type="NCBI Taxonomy" id="3160968"/>
    <lineage>
        <taxon>Bacteria</taxon>
        <taxon>Bacillati</taxon>
        <taxon>Bacillota</taxon>
        <taxon>Bacilli</taxon>
        <taxon>Bacillales</taxon>
        <taxon>Paenibacillaceae</taxon>
        <taxon>Paenibacillus</taxon>
    </lineage>
</organism>
<name>A0ACC7NYK0_9BACL</name>
<dbReference type="EMBL" id="JBJURJ010000008">
    <property type="protein sequence ID" value="MFM9329255.1"/>
    <property type="molecule type" value="Genomic_DNA"/>
</dbReference>
<protein>
    <submittedName>
        <fullName evidence="1">NUDIX domain-containing protein</fullName>
    </submittedName>
</protein>
<dbReference type="Proteomes" id="UP001631969">
    <property type="component" value="Unassembled WGS sequence"/>
</dbReference>
<proteinExistence type="predicted"/>
<comment type="caution">
    <text evidence="1">The sequence shown here is derived from an EMBL/GenBank/DDBJ whole genome shotgun (WGS) entry which is preliminary data.</text>
</comment>